<dbReference type="AlphaFoldDB" id="A0AAW0BLL5"/>
<feature type="region of interest" description="Disordered" evidence="1">
    <location>
        <begin position="461"/>
        <end position="485"/>
    </location>
</feature>
<gene>
    <name evidence="3" type="ORF">VNI00_015382</name>
</gene>
<feature type="region of interest" description="Disordered" evidence="1">
    <location>
        <begin position="334"/>
        <end position="375"/>
    </location>
</feature>
<feature type="compositionally biased region" description="Polar residues" evidence="1">
    <location>
        <begin position="465"/>
        <end position="476"/>
    </location>
</feature>
<dbReference type="InterPro" id="IPR046528">
    <property type="entry name" value="DUF6593"/>
</dbReference>
<name>A0AAW0BLL5_9AGAR</name>
<comment type="caution">
    <text evidence="3">The sequence shown here is derived from an EMBL/GenBank/DDBJ whole genome shotgun (WGS) entry which is preliminary data.</text>
</comment>
<accession>A0AAW0BLL5</accession>
<organism evidence="3 4">
    <name type="scientific">Paramarasmius palmivorus</name>
    <dbReference type="NCBI Taxonomy" id="297713"/>
    <lineage>
        <taxon>Eukaryota</taxon>
        <taxon>Fungi</taxon>
        <taxon>Dikarya</taxon>
        <taxon>Basidiomycota</taxon>
        <taxon>Agaricomycotina</taxon>
        <taxon>Agaricomycetes</taxon>
        <taxon>Agaricomycetidae</taxon>
        <taxon>Agaricales</taxon>
        <taxon>Marasmiineae</taxon>
        <taxon>Marasmiaceae</taxon>
        <taxon>Paramarasmius</taxon>
    </lineage>
</organism>
<evidence type="ECO:0000313" key="4">
    <source>
        <dbReference type="Proteomes" id="UP001383192"/>
    </source>
</evidence>
<evidence type="ECO:0000256" key="1">
    <source>
        <dbReference type="SAM" id="MobiDB-lite"/>
    </source>
</evidence>
<feature type="compositionally biased region" description="Basic and acidic residues" evidence="1">
    <location>
        <begin position="334"/>
        <end position="352"/>
    </location>
</feature>
<evidence type="ECO:0000259" key="2">
    <source>
        <dbReference type="Pfam" id="PF20236"/>
    </source>
</evidence>
<dbReference type="Proteomes" id="UP001383192">
    <property type="component" value="Unassembled WGS sequence"/>
</dbReference>
<protein>
    <recommendedName>
        <fullName evidence="2">DUF6593 domain-containing protein</fullName>
    </recommendedName>
</protein>
<sequence>MNLPYTSLFVDASGFAISGGEFNFYEASSLRSPPSVGSVETEYTVYVRMLLTKKKGYPLWNPSVSNALPLDYRKIGVSIGDVGSISEDGSFQYLFNIFLPADAALNRARGVPNGFSPLSRDGLPPAESYDDPPGTHIANTISSTISKTELKRSQIEPSRAQDVENALRANKIPHEVRYGFKFSTNSSEGAILVLPEGGTREDQLNKDIFEAYAETHAISWYQHANRVLGQGLGCDSLLLVTGTDKTAAWGVVSFRDATEGMSLTMVPDARTQCKYQFQFVLGATARTGPQRNNIRSVPPEDDGRNQCVFVRGIQVSVRPPALFKRDKDTDLSVQTRDIRSMSERDIHSEKKHVPFKRKRQKKPSGVQQTNEGSQGLEVATMRVPPGKLLYHPLTVINSYILDKFPNADVALCHDQCWFELIADGESTFPCKSELISRVEAKYDIVVSNGVARLVPREVNGDRSHILQSSRHPTSSRQMKEASPLRPAATTVHADEILSRTNEDRRDSVLFNSEGSSLRPISRLGAPFLFEAPPFRPAATTVHADEILSWTNEDPRDSVLFNSGGIVYRFQTTKGITTLWRTMKAQTGQRVAAKIEWSSSGGLPGRSLIGKDEFATTDLVKSDSRIANHRGFKGPDGLQYQWRPESQTNGKNLNLFDRNETIIALYRSMVPKRFRHGVVVGELRFRGSASTGVVMHPAMMDFVTVTSMLYRLCQMLDL</sequence>
<keyword evidence="4" id="KW-1185">Reference proteome</keyword>
<feature type="domain" description="DUF6593" evidence="2">
    <location>
        <begin position="553"/>
        <end position="670"/>
    </location>
</feature>
<reference evidence="3 4" key="1">
    <citation type="submission" date="2024-01" db="EMBL/GenBank/DDBJ databases">
        <title>A draft genome for a cacao thread blight-causing isolate of Paramarasmius palmivorus.</title>
        <authorList>
            <person name="Baruah I.K."/>
            <person name="Bukari Y."/>
            <person name="Amoako-Attah I."/>
            <person name="Meinhardt L.W."/>
            <person name="Bailey B.A."/>
            <person name="Cohen S.P."/>
        </authorList>
    </citation>
    <scope>NUCLEOTIDE SEQUENCE [LARGE SCALE GENOMIC DNA]</scope>
    <source>
        <strain evidence="3 4">GH-12</strain>
    </source>
</reference>
<proteinExistence type="predicted"/>
<evidence type="ECO:0000313" key="3">
    <source>
        <dbReference type="EMBL" id="KAK7026840.1"/>
    </source>
</evidence>
<dbReference type="Pfam" id="PF20236">
    <property type="entry name" value="DUF6593"/>
    <property type="match status" value="1"/>
</dbReference>
<feature type="compositionally biased region" description="Basic residues" evidence="1">
    <location>
        <begin position="353"/>
        <end position="362"/>
    </location>
</feature>
<dbReference type="EMBL" id="JAYKXP010000099">
    <property type="protein sequence ID" value="KAK7026840.1"/>
    <property type="molecule type" value="Genomic_DNA"/>
</dbReference>